<proteinExistence type="predicted"/>
<evidence type="ECO:0000313" key="2">
    <source>
        <dbReference type="Proteomes" id="UP001153332"/>
    </source>
</evidence>
<reference evidence="1" key="1">
    <citation type="submission" date="2022-12" db="EMBL/GenBank/DDBJ databases">
        <title>Genome Sequence of Lasiodiplodia mahajangana.</title>
        <authorList>
            <person name="Buettner E."/>
        </authorList>
    </citation>
    <scope>NUCLEOTIDE SEQUENCE</scope>
    <source>
        <strain evidence="1">VT137</strain>
    </source>
</reference>
<sequence length="445" mass="49833">MSEKGLFSSDLVAPAVAAFEKQYEECESDFASVLADRLHPLRINDFDLLAVTLLDAPNVHKTALDSHIDRFSSYVGTLDSVLNQNGIPHSVRDDTARTIPYMLRRRELASQPRSLKPLEPNDEEGLRLALASYPTFPQLDRIVTRIAKTREGCQMLSEVSSELYVALNRGSEDKPIETIALLNNLFIHFDRHGLPTSAELCELGIRASLNCQAIGTAHHYIKRRLEYGHLSDDVIGYILEKLLRTSIASHPLTDEFSPSHSSRLTTMFSLLTGYIPGEDELTVSLRSLTNRESPHLFHQYIQCLARLGAFRVLWHEWHSITSQCGVGVERPDLAHARDIAKNGHFVTAVLDALVKNTKMTELANAPEFSDVTGQFQKDCQLDMVAISRSADMLASPKNGLRDYAAGTSHAVIWNRLYHTLNEKEIQKVFSALQALLIRLSFSLQT</sequence>
<name>A0ACC2JTP6_9PEZI</name>
<comment type="caution">
    <text evidence="1">The sequence shown here is derived from an EMBL/GenBank/DDBJ whole genome shotgun (WGS) entry which is preliminary data.</text>
</comment>
<evidence type="ECO:0000313" key="1">
    <source>
        <dbReference type="EMBL" id="KAJ8130894.1"/>
    </source>
</evidence>
<dbReference type="EMBL" id="JAPUUL010000401">
    <property type="protein sequence ID" value="KAJ8130894.1"/>
    <property type="molecule type" value="Genomic_DNA"/>
</dbReference>
<protein>
    <submittedName>
        <fullName evidence="1">Uncharacterized protein</fullName>
    </submittedName>
</protein>
<keyword evidence="2" id="KW-1185">Reference proteome</keyword>
<gene>
    <name evidence="1" type="ORF">O1611_g2732</name>
</gene>
<dbReference type="Proteomes" id="UP001153332">
    <property type="component" value="Unassembled WGS sequence"/>
</dbReference>
<accession>A0ACC2JTP6</accession>
<organism evidence="1 2">
    <name type="scientific">Lasiodiplodia mahajangana</name>
    <dbReference type="NCBI Taxonomy" id="1108764"/>
    <lineage>
        <taxon>Eukaryota</taxon>
        <taxon>Fungi</taxon>
        <taxon>Dikarya</taxon>
        <taxon>Ascomycota</taxon>
        <taxon>Pezizomycotina</taxon>
        <taxon>Dothideomycetes</taxon>
        <taxon>Dothideomycetes incertae sedis</taxon>
        <taxon>Botryosphaeriales</taxon>
        <taxon>Botryosphaeriaceae</taxon>
        <taxon>Lasiodiplodia</taxon>
    </lineage>
</organism>